<evidence type="ECO:0000313" key="3">
    <source>
        <dbReference type="EnsemblPlants" id="EMT13733"/>
    </source>
</evidence>
<organism evidence="3">
    <name type="scientific">Aegilops tauschii</name>
    <name type="common">Tausch's goatgrass</name>
    <name type="synonym">Aegilops squarrosa</name>
    <dbReference type="NCBI Taxonomy" id="37682"/>
    <lineage>
        <taxon>Eukaryota</taxon>
        <taxon>Viridiplantae</taxon>
        <taxon>Streptophyta</taxon>
        <taxon>Embryophyta</taxon>
        <taxon>Tracheophyta</taxon>
        <taxon>Spermatophyta</taxon>
        <taxon>Magnoliopsida</taxon>
        <taxon>Liliopsida</taxon>
        <taxon>Poales</taxon>
        <taxon>Poaceae</taxon>
        <taxon>BOP clade</taxon>
        <taxon>Pooideae</taxon>
        <taxon>Triticodae</taxon>
        <taxon>Triticeae</taxon>
        <taxon>Triticinae</taxon>
        <taxon>Aegilops</taxon>
    </lineage>
</organism>
<dbReference type="PANTHER" id="PTHR33065:SF218">
    <property type="entry name" value="GENOME ASSEMBLY, CHROMOSOME: II"/>
    <property type="match status" value="1"/>
</dbReference>
<feature type="compositionally biased region" description="Basic and acidic residues" evidence="1">
    <location>
        <begin position="227"/>
        <end position="237"/>
    </location>
</feature>
<dbReference type="AlphaFoldDB" id="N1R2P5"/>
<feature type="compositionally biased region" description="Acidic residues" evidence="1">
    <location>
        <begin position="721"/>
        <end position="733"/>
    </location>
</feature>
<dbReference type="InterPro" id="IPR046533">
    <property type="entry name" value="DUF6598"/>
</dbReference>
<proteinExistence type="predicted"/>
<dbReference type="PANTHER" id="PTHR33065">
    <property type="entry name" value="OS07G0486400 PROTEIN"/>
    <property type="match status" value="1"/>
</dbReference>
<reference evidence="3" key="1">
    <citation type="submission" date="2015-06" db="UniProtKB">
        <authorList>
            <consortium name="EnsemblPlants"/>
        </authorList>
    </citation>
    <scope>IDENTIFICATION</scope>
</reference>
<accession>N1R2P5</accession>
<dbReference type="Pfam" id="PF20241">
    <property type="entry name" value="DUF6598"/>
    <property type="match status" value="1"/>
</dbReference>
<feature type="domain" description="DUF6598" evidence="2">
    <location>
        <begin position="306"/>
        <end position="545"/>
    </location>
</feature>
<protein>
    <recommendedName>
        <fullName evidence="2">DUF6598 domain-containing protein</fullName>
    </recommendedName>
</protein>
<dbReference type="EnsemblPlants" id="EMT13733">
    <property type="protein sequence ID" value="EMT13733"/>
    <property type="gene ID" value="F775_25358"/>
</dbReference>
<dbReference type="ExpressionAtlas" id="N1R2P5">
    <property type="expression patterns" value="baseline"/>
</dbReference>
<sequence>MGGGSIKSDMEMLMEDIISLRRERKDLMESLTPRISSWRDRISGEAISSFHKMDSSTIKQASSFQSDSQQQVYLTDDFDILEDVEDLGQRMLSLAHSLSTSHAPISLYKADELVSTASKLAHISLDFCKSTGAAMEEAAEEERKTKQTQEKKNDELSKLFLPNEFLELSCSVLDRPYCYKNELAMLFKVEEEEEYERVREAEREMERQRAKSKQRRQREKNKQQIVVKEERVADEQQTKSQTEQLKEWMDDELEFFAGHRSIWERSSGSKAGRFGGFEDKTTLSPLQFTHCTPGILLPRAAVTERTLQIYSFKLVGLTEQLKWPLSVYGVVAARDTVDCNRNLLFSRSRIRGQLLSGHDSYLRLTGPSRAILVGDYVDFEVELKVRDGDDEHNDTQLMCVSKRYKEADGDGEQPLLFDSPLCTAELRFELFPTTVQLTVLSVRVVGGEFPFSSGGQVACIVSGRERVVLFDSTEKITREDEVVLDGYVPLSRNAISVEFEKGVTVEVTAYVDSGSIADRVHFPSKWCNISQDRCFICGSEVEITVAWSRVVRDKMEMLLEGYATQEIALKAKFACTGIMFTCVVCHCKYSAQLLNRKRPPPRMNFRDVYTREQAQAVAPLPLLITDQDHVEHRRRQPRHLIAEEDERAMADWRRLHLEDVADERAYWAERTARRRTERADRRRRKALAISQCDIVEAGGKSIFTSDDERWDDIWIDTSDNTTEDEDDDEDDSE</sequence>
<name>N1R2P5_AEGTA</name>
<evidence type="ECO:0000256" key="1">
    <source>
        <dbReference type="SAM" id="MobiDB-lite"/>
    </source>
</evidence>
<feature type="compositionally biased region" description="Basic residues" evidence="1">
    <location>
        <begin position="210"/>
        <end position="219"/>
    </location>
</feature>
<feature type="region of interest" description="Disordered" evidence="1">
    <location>
        <begin position="714"/>
        <end position="733"/>
    </location>
</feature>
<evidence type="ECO:0000259" key="2">
    <source>
        <dbReference type="Pfam" id="PF20241"/>
    </source>
</evidence>
<feature type="region of interest" description="Disordered" evidence="1">
    <location>
        <begin position="208"/>
        <end position="240"/>
    </location>
</feature>